<gene>
    <name evidence="1" type="ORF">L6164_005667</name>
</gene>
<reference evidence="1 2" key="1">
    <citation type="journal article" date="2022" name="DNA Res.">
        <title>Chromosomal-level genome assembly of the orchid tree Bauhinia variegata (Leguminosae; Cercidoideae) supports the allotetraploid origin hypothesis of Bauhinia.</title>
        <authorList>
            <person name="Zhong Y."/>
            <person name="Chen Y."/>
            <person name="Zheng D."/>
            <person name="Pang J."/>
            <person name="Liu Y."/>
            <person name="Luo S."/>
            <person name="Meng S."/>
            <person name="Qian L."/>
            <person name="Wei D."/>
            <person name="Dai S."/>
            <person name="Zhou R."/>
        </authorList>
    </citation>
    <scope>NUCLEOTIDE SEQUENCE [LARGE SCALE GENOMIC DNA]</scope>
    <source>
        <strain evidence="1">BV-YZ2020</strain>
    </source>
</reference>
<accession>A0ACB9PS19</accession>
<name>A0ACB9PS19_BAUVA</name>
<proteinExistence type="predicted"/>
<evidence type="ECO:0000313" key="2">
    <source>
        <dbReference type="Proteomes" id="UP000828941"/>
    </source>
</evidence>
<dbReference type="Proteomes" id="UP000828941">
    <property type="component" value="Chromosome 3"/>
</dbReference>
<organism evidence="1 2">
    <name type="scientific">Bauhinia variegata</name>
    <name type="common">Purple orchid tree</name>
    <name type="synonym">Phanera variegata</name>
    <dbReference type="NCBI Taxonomy" id="167791"/>
    <lineage>
        <taxon>Eukaryota</taxon>
        <taxon>Viridiplantae</taxon>
        <taxon>Streptophyta</taxon>
        <taxon>Embryophyta</taxon>
        <taxon>Tracheophyta</taxon>
        <taxon>Spermatophyta</taxon>
        <taxon>Magnoliopsida</taxon>
        <taxon>eudicotyledons</taxon>
        <taxon>Gunneridae</taxon>
        <taxon>Pentapetalae</taxon>
        <taxon>rosids</taxon>
        <taxon>fabids</taxon>
        <taxon>Fabales</taxon>
        <taxon>Fabaceae</taxon>
        <taxon>Cercidoideae</taxon>
        <taxon>Cercideae</taxon>
        <taxon>Bauhiniinae</taxon>
        <taxon>Bauhinia</taxon>
    </lineage>
</organism>
<keyword evidence="2" id="KW-1185">Reference proteome</keyword>
<comment type="caution">
    <text evidence="1">The sequence shown here is derived from an EMBL/GenBank/DDBJ whole genome shotgun (WGS) entry which is preliminary data.</text>
</comment>
<dbReference type="EMBL" id="CM039428">
    <property type="protein sequence ID" value="KAI4351291.1"/>
    <property type="molecule type" value="Genomic_DNA"/>
</dbReference>
<sequence length="272" mass="31214">MNCNFILVLVFAGILCCAAQSRDSGLYSQCDHFELALVWPNSYCVTDYTSQNYPNKSPQSRTESRDSGLYPQRDHFKLALVWPNSYCVTDYRSCRSELPQYFTIKAFSADLGDDRRLENCEKQSPFLTEAMISRHKYDMLNYSPDLSKSTYEDNVKTWKTSGSDMEPVLLTHYQRKITNEHNCCIVPDGKKYSSAKILSALHRNRDTYLNIVCGMDGEGNVYLSEIHQCLDSNANKFVDCENKAINCFDDPIFPGEYNSQPMKVRDTTTTFK</sequence>
<protein>
    <submittedName>
        <fullName evidence="1">Uncharacterized protein</fullName>
    </submittedName>
</protein>
<evidence type="ECO:0000313" key="1">
    <source>
        <dbReference type="EMBL" id="KAI4351291.1"/>
    </source>
</evidence>